<sequence length="315" mass="34280">MSESIYAQAAESANYIRNLLPEGLKNPGVGIVCGTGLGGLTERLDQELLFELSYKDIPHFPQSTVVGHAGKFVFGFLGEKRTSVAVMSGRVHYYEGHSIQKVTFPMRVMKLLGIHTAIVTNAAGGLNDEFSVGDIVVLNDHINFPGLAGENPLRGPNQEEFGTRFPGLSEAYDLPLRKQIHLSYKKLQLTSEKRRLHEGIYVFVSGPRISFETRAECRLLRALGADVVGMSTVPEIIVARHCGIRVLAMSLVTNISVLEPGPGGDSPIVEEMDEEGLRDFLAAGVANHNEVLEAGATAAKDLQELVRQFVDDIAL</sequence>
<dbReference type="Pfam" id="PF01048">
    <property type="entry name" value="PNP_UDP_1"/>
    <property type="match status" value="1"/>
</dbReference>
<evidence type="ECO:0000256" key="5">
    <source>
        <dbReference type="ARBA" id="ARBA00022679"/>
    </source>
</evidence>
<comment type="similarity">
    <text evidence="3 7">Belongs to the PNP/MTAP phosphorylase family.</text>
</comment>
<evidence type="ECO:0000256" key="4">
    <source>
        <dbReference type="ARBA" id="ARBA00022676"/>
    </source>
</evidence>
<evidence type="ECO:0000313" key="9">
    <source>
        <dbReference type="EMBL" id="CUS09792.1"/>
    </source>
</evidence>
<dbReference type="NCBIfam" id="NF006054">
    <property type="entry name" value="PRK08202.1"/>
    <property type="match status" value="1"/>
</dbReference>
<dbReference type="InterPro" id="IPR000845">
    <property type="entry name" value="Nucleoside_phosphorylase_d"/>
</dbReference>
<dbReference type="EC" id="2.4.2.1" evidence="7"/>
<dbReference type="PIRSF" id="PIRSF000477">
    <property type="entry name" value="PurNPase"/>
    <property type="match status" value="1"/>
</dbReference>
<dbReference type="PANTHER" id="PTHR11904">
    <property type="entry name" value="METHYLTHIOADENOSINE/PURINE NUCLEOSIDE PHOSPHORYLASE"/>
    <property type="match status" value="1"/>
</dbReference>
<dbReference type="FunFam" id="3.40.50.1580:FF:000004">
    <property type="entry name" value="Purine nucleoside phosphorylase"/>
    <property type="match status" value="1"/>
</dbReference>
<dbReference type="NCBIfam" id="TIGR01697">
    <property type="entry name" value="PNPH-PUNA-XAPA"/>
    <property type="match status" value="1"/>
</dbReference>
<dbReference type="Proteomes" id="UP001412239">
    <property type="component" value="Unassembled WGS sequence"/>
</dbReference>
<dbReference type="InterPro" id="IPR011270">
    <property type="entry name" value="Pur_Nuc_Pase_Ino/Guo-sp"/>
</dbReference>
<dbReference type="GO" id="GO:0005737">
    <property type="term" value="C:cytoplasm"/>
    <property type="evidence" value="ECO:0007669"/>
    <property type="project" value="TreeGrafter"/>
</dbReference>
<dbReference type="InterPro" id="IPR035994">
    <property type="entry name" value="Nucleoside_phosphorylase_sf"/>
</dbReference>
<evidence type="ECO:0000313" key="10">
    <source>
        <dbReference type="Proteomes" id="UP001412239"/>
    </source>
</evidence>
<protein>
    <recommendedName>
        <fullName evidence="7">Purine nucleoside phosphorylase</fullName>
        <ecNumber evidence="7">2.4.2.1</ecNumber>
    </recommendedName>
    <alternativeName>
        <fullName evidence="7">Inosine-guanosine phosphorylase</fullName>
    </alternativeName>
</protein>
<keyword evidence="5 7" id="KW-0808">Transferase</keyword>
<dbReference type="CDD" id="cd09009">
    <property type="entry name" value="PNP-EcPNPII_like"/>
    <property type="match status" value="1"/>
</dbReference>
<keyword evidence="4 7" id="KW-0328">Glycosyltransferase</keyword>
<evidence type="ECO:0000256" key="7">
    <source>
        <dbReference type="PIRNR" id="PIRNR000477"/>
    </source>
</evidence>
<comment type="pathway">
    <text evidence="2 7">Purine metabolism; purine nucleoside salvage.</text>
</comment>
<comment type="function">
    <text evidence="6">The purine nucleoside phosphorylases catalyze the phosphorolytic breakdown of the N-glycosidic bond in the beta-(deoxy)ribonucleoside molecules, with the formation of the corresponding free purine bases and pentose-1-phosphate. Cleaves guanosine and inosine.</text>
</comment>
<evidence type="ECO:0000256" key="1">
    <source>
        <dbReference type="ARBA" id="ARBA00000755"/>
    </source>
</evidence>
<feature type="domain" description="Nucleoside phosphorylase" evidence="8">
    <location>
        <begin position="29"/>
        <end position="310"/>
    </location>
</feature>
<dbReference type="SUPFAM" id="SSF53167">
    <property type="entry name" value="Purine and uridine phosphorylases"/>
    <property type="match status" value="1"/>
</dbReference>
<dbReference type="GO" id="GO:0009116">
    <property type="term" value="P:nucleoside metabolic process"/>
    <property type="evidence" value="ECO:0007669"/>
    <property type="project" value="InterPro"/>
</dbReference>
<evidence type="ECO:0000259" key="8">
    <source>
        <dbReference type="Pfam" id="PF01048"/>
    </source>
</evidence>
<dbReference type="UniPathway" id="UPA00606"/>
<reference evidence="9" key="1">
    <citation type="submission" date="2015-10" db="EMBL/GenBank/DDBJ databases">
        <authorList>
            <person name="Regsiter A."/>
            <person name="william w."/>
        </authorList>
    </citation>
    <scope>NUCLEOTIDE SEQUENCE</scope>
    <source>
        <strain evidence="9">Montdore</strain>
    </source>
</reference>
<dbReference type="GO" id="GO:0004731">
    <property type="term" value="F:purine-nucleoside phosphorylase activity"/>
    <property type="evidence" value="ECO:0007669"/>
    <property type="project" value="UniProtKB-EC"/>
</dbReference>
<comment type="catalytic activity">
    <reaction evidence="1">
        <text>a purine D-ribonucleoside + phosphate = a purine nucleobase + alpha-D-ribose 1-phosphate</text>
        <dbReference type="Rhea" id="RHEA:19805"/>
        <dbReference type="ChEBI" id="CHEBI:26386"/>
        <dbReference type="ChEBI" id="CHEBI:43474"/>
        <dbReference type="ChEBI" id="CHEBI:57720"/>
        <dbReference type="ChEBI" id="CHEBI:142355"/>
        <dbReference type="EC" id="2.4.2.1"/>
    </reaction>
</comment>
<dbReference type="Gene3D" id="3.40.50.1580">
    <property type="entry name" value="Nucleoside phosphorylase domain"/>
    <property type="match status" value="1"/>
</dbReference>
<dbReference type="EMBL" id="LN891069">
    <property type="protein sequence ID" value="CUS09792.1"/>
    <property type="molecule type" value="Genomic_DNA"/>
</dbReference>
<evidence type="ECO:0000256" key="3">
    <source>
        <dbReference type="ARBA" id="ARBA00006751"/>
    </source>
</evidence>
<dbReference type="PANTHER" id="PTHR11904:SF9">
    <property type="entry name" value="PURINE NUCLEOSIDE PHOSPHORYLASE-RELATED"/>
    <property type="match status" value="1"/>
</dbReference>
<dbReference type="InterPro" id="IPR011268">
    <property type="entry name" value="Purine_phosphorylase"/>
</dbReference>
<proteinExistence type="inferred from homology"/>
<name>A0A292PQ72_9PEZI</name>
<accession>A0A292PQ72</accession>
<evidence type="ECO:0000256" key="2">
    <source>
        <dbReference type="ARBA" id="ARBA00005058"/>
    </source>
</evidence>
<gene>
    <name evidence="9" type="ORF">GSTUAT00006082001</name>
</gene>
<keyword evidence="10" id="KW-1185">Reference proteome</keyword>
<evidence type="ECO:0000256" key="6">
    <source>
        <dbReference type="ARBA" id="ARBA00058131"/>
    </source>
</evidence>
<dbReference type="NCBIfam" id="TIGR01700">
    <property type="entry name" value="PNPH"/>
    <property type="match status" value="1"/>
</dbReference>
<organism evidence="9 10">
    <name type="scientific">Tuber aestivum</name>
    <name type="common">summer truffle</name>
    <dbReference type="NCBI Taxonomy" id="59557"/>
    <lineage>
        <taxon>Eukaryota</taxon>
        <taxon>Fungi</taxon>
        <taxon>Dikarya</taxon>
        <taxon>Ascomycota</taxon>
        <taxon>Pezizomycotina</taxon>
        <taxon>Pezizomycetes</taxon>
        <taxon>Pezizales</taxon>
        <taxon>Tuberaceae</taxon>
        <taxon>Tuber</taxon>
    </lineage>
</organism>
<dbReference type="AlphaFoldDB" id="A0A292PQ72"/>